<organism evidence="2 3">
    <name type="scientific">Saprospira grandis (strain Lewin)</name>
    <dbReference type="NCBI Taxonomy" id="984262"/>
    <lineage>
        <taxon>Bacteria</taxon>
        <taxon>Pseudomonadati</taxon>
        <taxon>Bacteroidota</taxon>
        <taxon>Saprospiria</taxon>
        <taxon>Saprospirales</taxon>
        <taxon>Saprospiraceae</taxon>
        <taxon>Saprospira</taxon>
    </lineage>
</organism>
<dbReference type="AlphaFoldDB" id="H6L3M9"/>
<dbReference type="OrthoDB" id="9780932at2"/>
<dbReference type="STRING" id="984262.SGRA_2248"/>
<dbReference type="PANTHER" id="PTHR46438:SF11">
    <property type="entry name" value="LIPASE-RELATED"/>
    <property type="match status" value="1"/>
</dbReference>
<dbReference type="InterPro" id="IPR029058">
    <property type="entry name" value="AB_hydrolase_fold"/>
</dbReference>
<evidence type="ECO:0000259" key="1">
    <source>
        <dbReference type="Pfam" id="PF00561"/>
    </source>
</evidence>
<dbReference type="Pfam" id="PF00561">
    <property type="entry name" value="Abhydrolase_1"/>
    <property type="match status" value="1"/>
</dbReference>
<dbReference type="eggNOG" id="COG0596">
    <property type="taxonomic scope" value="Bacteria"/>
</dbReference>
<dbReference type="GO" id="GO:0016787">
    <property type="term" value="F:hydrolase activity"/>
    <property type="evidence" value="ECO:0007669"/>
    <property type="project" value="UniProtKB-KW"/>
</dbReference>
<dbReference type="RefSeq" id="WP_015692592.1">
    <property type="nucleotide sequence ID" value="NC_016940.1"/>
</dbReference>
<evidence type="ECO:0000313" key="2">
    <source>
        <dbReference type="EMBL" id="AFC24977.1"/>
    </source>
</evidence>
<protein>
    <submittedName>
        <fullName evidence="2">Alpha/beta hydrolase fold protein</fullName>
    </submittedName>
</protein>
<evidence type="ECO:0000313" key="3">
    <source>
        <dbReference type="Proteomes" id="UP000007519"/>
    </source>
</evidence>
<gene>
    <name evidence="2" type="ordered locus">SGRA_2248</name>
</gene>
<dbReference type="PRINTS" id="PR00412">
    <property type="entry name" value="EPOXHYDRLASE"/>
</dbReference>
<keyword evidence="2" id="KW-0378">Hydrolase</keyword>
<feature type="domain" description="AB hydrolase-1" evidence="1">
    <location>
        <begin position="35"/>
        <end position="265"/>
    </location>
</feature>
<reference evidence="2 3" key="1">
    <citation type="journal article" date="2012" name="Stand. Genomic Sci.">
        <title>Complete genome sequencing and analysis of Saprospira grandis str. Lewin, a predatory marine bacterium.</title>
        <authorList>
            <person name="Saw J.H."/>
            <person name="Yuryev A."/>
            <person name="Kanbe M."/>
            <person name="Hou S."/>
            <person name="Young A.G."/>
            <person name="Aizawa S."/>
            <person name="Alam M."/>
        </authorList>
    </citation>
    <scope>NUCLEOTIDE SEQUENCE [LARGE SCALE GENOMIC DNA]</scope>
    <source>
        <strain evidence="2 3">Lewin</strain>
    </source>
</reference>
<proteinExistence type="predicted"/>
<dbReference type="InterPro" id="IPR000073">
    <property type="entry name" value="AB_hydrolase_1"/>
</dbReference>
<dbReference type="InterPro" id="IPR000639">
    <property type="entry name" value="Epox_hydrolase-like"/>
</dbReference>
<dbReference type="HOGENOM" id="CLU_020336_13_2_10"/>
<dbReference type="SUPFAM" id="SSF53474">
    <property type="entry name" value="alpha/beta-Hydrolases"/>
    <property type="match status" value="1"/>
</dbReference>
<dbReference type="KEGG" id="sgn:SGRA_2248"/>
<name>H6L3M9_SAPGL</name>
<dbReference type="EMBL" id="CP002831">
    <property type="protein sequence ID" value="AFC24977.1"/>
    <property type="molecule type" value="Genomic_DNA"/>
</dbReference>
<dbReference type="Gene3D" id="3.40.50.1820">
    <property type="entry name" value="alpha/beta hydrolase"/>
    <property type="match status" value="1"/>
</dbReference>
<keyword evidence="3" id="KW-1185">Reference proteome</keyword>
<sequence length="290" mass="33947">MQLRELLFKYTTDASRFLVVDDMLIHYRDEGTGEPLLLLHGAFSSLHTYNEWTKYLKSHYRVIRLDLMGFGLTGPNSTGNYTMENHIRVLKQFLDILGLEQFHLVGNSLGGWISWEFAYRYPQRVKKLVLIDAAGFMEEENVPLPFKLAQAPIFGRVVKYVVRKPILESFLRQVYYDSDKVTNALVDRYYELFSREGNNDAFLKLVNSPYTDHSPFLKYVSNPTLVMWGREDMWIPVHNADRFHKLLPHSWQKIYPRVGHIPMEEIPEESVLDLLHFLQESAEFSHISEG</sequence>
<dbReference type="PANTHER" id="PTHR46438">
    <property type="entry name" value="ALPHA/BETA-HYDROLASES SUPERFAMILY PROTEIN"/>
    <property type="match status" value="1"/>
</dbReference>
<dbReference type="Proteomes" id="UP000007519">
    <property type="component" value="Chromosome"/>
</dbReference>
<dbReference type="PRINTS" id="PR00111">
    <property type="entry name" value="ABHYDROLASE"/>
</dbReference>
<accession>H6L3M9</accession>